<name>A0A2A2SBB3_9SPHN</name>
<dbReference type="InterPro" id="IPR050879">
    <property type="entry name" value="Acyltransferase_3"/>
</dbReference>
<feature type="transmembrane region" description="Helical" evidence="1">
    <location>
        <begin position="222"/>
        <end position="241"/>
    </location>
</feature>
<feature type="transmembrane region" description="Helical" evidence="1">
    <location>
        <begin position="38"/>
        <end position="59"/>
    </location>
</feature>
<reference evidence="4" key="1">
    <citation type="submission" date="2017-09" db="EMBL/GenBank/DDBJ databases">
        <authorList>
            <person name="Feng G."/>
            <person name="Zhu H."/>
        </authorList>
    </citation>
    <scope>NUCLEOTIDE SEQUENCE [LARGE SCALE GENOMIC DNA]</scope>
    <source>
        <strain evidence="4">1PNM-20</strain>
    </source>
</reference>
<feature type="transmembrane region" description="Helical" evidence="1">
    <location>
        <begin position="151"/>
        <end position="173"/>
    </location>
</feature>
<dbReference type="PANTHER" id="PTHR23028">
    <property type="entry name" value="ACETYLTRANSFERASE"/>
    <property type="match status" value="1"/>
</dbReference>
<evidence type="ECO:0000259" key="2">
    <source>
        <dbReference type="Pfam" id="PF01757"/>
    </source>
</evidence>
<evidence type="ECO:0000313" key="3">
    <source>
        <dbReference type="EMBL" id="PAX06470.1"/>
    </source>
</evidence>
<feature type="domain" description="Acyltransferase 3" evidence="2">
    <location>
        <begin position="1"/>
        <end position="333"/>
    </location>
</feature>
<feature type="transmembrane region" description="Helical" evidence="1">
    <location>
        <begin position="125"/>
        <end position="144"/>
    </location>
</feature>
<feature type="transmembrane region" description="Helical" evidence="1">
    <location>
        <begin position="247"/>
        <end position="267"/>
    </location>
</feature>
<keyword evidence="1" id="KW-1133">Transmembrane helix</keyword>
<feature type="transmembrane region" description="Helical" evidence="1">
    <location>
        <begin position="80"/>
        <end position="105"/>
    </location>
</feature>
<protein>
    <recommendedName>
        <fullName evidence="2">Acyltransferase 3 domain-containing protein</fullName>
    </recommendedName>
</protein>
<feature type="transmembrane region" description="Helical" evidence="1">
    <location>
        <begin position="179"/>
        <end position="210"/>
    </location>
</feature>
<organism evidence="3 4">
    <name type="scientific">Sphingomonas lenta</name>
    <dbReference type="NCBI Taxonomy" id="1141887"/>
    <lineage>
        <taxon>Bacteria</taxon>
        <taxon>Pseudomonadati</taxon>
        <taxon>Pseudomonadota</taxon>
        <taxon>Alphaproteobacteria</taxon>
        <taxon>Sphingomonadales</taxon>
        <taxon>Sphingomonadaceae</taxon>
        <taxon>Sphingomonas</taxon>
    </lineage>
</organism>
<keyword evidence="1" id="KW-0472">Membrane</keyword>
<feature type="transmembrane region" description="Helical" evidence="1">
    <location>
        <begin position="318"/>
        <end position="338"/>
    </location>
</feature>
<dbReference type="AlphaFoldDB" id="A0A2A2SBB3"/>
<dbReference type="GO" id="GO:0016020">
    <property type="term" value="C:membrane"/>
    <property type="evidence" value="ECO:0007669"/>
    <property type="project" value="TreeGrafter"/>
</dbReference>
<accession>A0A2A2SBB3</accession>
<dbReference type="Proteomes" id="UP000218151">
    <property type="component" value="Unassembled WGS sequence"/>
</dbReference>
<feature type="transmembrane region" description="Helical" evidence="1">
    <location>
        <begin position="7"/>
        <end position="26"/>
    </location>
</feature>
<dbReference type="PANTHER" id="PTHR23028:SF53">
    <property type="entry name" value="ACYL_TRANSF_3 DOMAIN-CONTAINING PROTEIN"/>
    <property type="match status" value="1"/>
</dbReference>
<proteinExistence type="predicted"/>
<dbReference type="InterPro" id="IPR002656">
    <property type="entry name" value="Acyl_transf_3_dom"/>
</dbReference>
<comment type="caution">
    <text evidence="3">The sequence shown here is derived from an EMBL/GenBank/DDBJ whole genome shotgun (WGS) entry which is preliminary data.</text>
</comment>
<feature type="transmembrane region" description="Helical" evidence="1">
    <location>
        <begin position="288"/>
        <end position="306"/>
    </location>
</feature>
<dbReference type="EMBL" id="NSLI01000006">
    <property type="protein sequence ID" value="PAX06470.1"/>
    <property type="molecule type" value="Genomic_DNA"/>
</dbReference>
<dbReference type="GO" id="GO:0009103">
    <property type="term" value="P:lipopolysaccharide biosynthetic process"/>
    <property type="evidence" value="ECO:0007669"/>
    <property type="project" value="TreeGrafter"/>
</dbReference>
<evidence type="ECO:0000313" key="4">
    <source>
        <dbReference type="Proteomes" id="UP000218151"/>
    </source>
</evidence>
<sequence>MDGLRALLAITVVFGHAWILIIEDYAPTSSLLVQSLYGLAGFAHAAVILFFVLSGYWITRSVVRRVDVGWSWRTYLVDRSARLAVVLVPALVLGGILDAVGVWIVESPTHLGRTGSWVLRKNVEADLSIATLLSNLLFLQSIVAQPFGTNGPLWSVAVEFWCYVWFPALWLLFRYRRPSWAVLTLVLAAAAPQLMSYFAIWLCGSGLFFLERKLVSDQNRGDAGRLTMMVAVAAFAAALAWNRSGTSFPADLVLAATFSAVLLALRVNRPAFPRRLAPLAGFGARASFSLYATHFPLVALLAGFVVGSRRLPPSPTNMAIVAGAVFGSLLAASLFARLTEAKTERVRVVAQRLLQPRWGKDDAIAKA</sequence>
<dbReference type="Pfam" id="PF01757">
    <property type="entry name" value="Acyl_transf_3"/>
    <property type="match status" value="1"/>
</dbReference>
<keyword evidence="1" id="KW-0812">Transmembrane</keyword>
<gene>
    <name evidence="3" type="ORF">CKY28_17085</name>
</gene>
<keyword evidence="4" id="KW-1185">Reference proteome</keyword>
<evidence type="ECO:0000256" key="1">
    <source>
        <dbReference type="SAM" id="Phobius"/>
    </source>
</evidence>
<dbReference type="GO" id="GO:0016747">
    <property type="term" value="F:acyltransferase activity, transferring groups other than amino-acyl groups"/>
    <property type="evidence" value="ECO:0007669"/>
    <property type="project" value="InterPro"/>
</dbReference>